<evidence type="ECO:0000256" key="3">
    <source>
        <dbReference type="ARBA" id="ARBA00022692"/>
    </source>
</evidence>
<evidence type="ECO:0000256" key="6">
    <source>
        <dbReference type="SAM" id="Phobius"/>
    </source>
</evidence>
<dbReference type="GO" id="GO:0022857">
    <property type="term" value="F:transmembrane transporter activity"/>
    <property type="evidence" value="ECO:0007669"/>
    <property type="project" value="TreeGrafter"/>
</dbReference>
<feature type="transmembrane region" description="Helical" evidence="6">
    <location>
        <begin position="762"/>
        <end position="785"/>
    </location>
</feature>
<evidence type="ECO:0000313" key="9">
    <source>
        <dbReference type="EMBL" id="UOB16068.1"/>
    </source>
</evidence>
<feature type="domain" description="ABC3 transporter permease C-terminal" evidence="7">
    <location>
        <begin position="680"/>
        <end position="782"/>
    </location>
</feature>
<keyword evidence="5 6" id="KW-0472">Membrane</keyword>
<feature type="transmembrane region" description="Helical" evidence="6">
    <location>
        <begin position="437"/>
        <end position="457"/>
    </location>
</feature>
<dbReference type="InterPro" id="IPR025857">
    <property type="entry name" value="MacB_PCD"/>
</dbReference>
<dbReference type="Pfam" id="PF02687">
    <property type="entry name" value="FtsX"/>
    <property type="match status" value="2"/>
</dbReference>
<evidence type="ECO:0000256" key="1">
    <source>
        <dbReference type="ARBA" id="ARBA00004651"/>
    </source>
</evidence>
<dbReference type="RefSeq" id="WP_255841219.1">
    <property type="nucleotide sequence ID" value="NZ_CP094358.1"/>
</dbReference>
<comment type="subcellular location">
    <subcellularLocation>
        <location evidence="1">Cell membrane</location>
        <topology evidence="1">Multi-pass membrane protein</topology>
    </subcellularLocation>
</comment>
<feature type="transmembrane region" description="Helical" evidence="6">
    <location>
        <begin position="21"/>
        <end position="41"/>
    </location>
</feature>
<feature type="transmembrane region" description="Helical" evidence="6">
    <location>
        <begin position="676"/>
        <end position="698"/>
    </location>
</feature>
<keyword evidence="10" id="KW-1185">Reference proteome</keyword>
<protein>
    <submittedName>
        <fullName evidence="9">ABC transporter permease</fullName>
    </submittedName>
</protein>
<dbReference type="Proteomes" id="UP000831290">
    <property type="component" value="Chromosome"/>
</dbReference>
<feature type="transmembrane region" description="Helical" evidence="6">
    <location>
        <begin position="392"/>
        <end position="416"/>
    </location>
</feature>
<organism evidence="9 10">
    <name type="scientific">Abyssalbus ytuae</name>
    <dbReference type="NCBI Taxonomy" id="2926907"/>
    <lineage>
        <taxon>Bacteria</taxon>
        <taxon>Pseudomonadati</taxon>
        <taxon>Bacteroidota</taxon>
        <taxon>Flavobacteriia</taxon>
        <taxon>Flavobacteriales</taxon>
        <taxon>Flavobacteriaceae</taxon>
        <taxon>Abyssalbus</taxon>
    </lineage>
</organism>
<keyword evidence="2" id="KW-1003">Cell membrane</keyword>
<sequence length="799" mass="89647">MFRNYFKTAFRNLKRNKIYSVINILGLSLGLACAMLIILYVNDEVSYDRFHEKKDHLYRIVTQNYNADTIPEHKDPNTGFLQGPVFHAGVPEIKSYVRIQSSNTDIKKGTDITSKSLLRVDPEFFSLFTFPLLSGNPETCLEQPHSMVLTEEEAKNQFGTSDAVGKTMLLRENDSFIPYTVTAIAKNCPQNSSIKFNILLPLITPEGTMQNGENWFSFFLNTLVLIEPEADISLINDKIQNIYLAESSEAAKIINERYGDSGPPPSYFLQPFTNIHLSKELPAQNGLSDSSNPVYSYILSGIALFILLIACINFINLTVARSIKRAKEIGIRKVVGGNRKQLIFQFLGESFLLCLIAFVLALLMVQLVLPLFNDLANKVLAISYLLSFKLITGYILLFLITALLSGFYPALVLSQYNPVETLYNRFILGGKNYLQKALVVLQFALASFLIIATFIIYSQFKFLTTKDLGYDDSNVVAVGAHGLSQKELALFREKVTTSPDITEVAGKNGGYWSTSAKVNGEKQIQFAYETVDESYIPLLKIKVVKGRNFSREFPSDSTHSVLVNESFVKEAGWKDPIGQVVDFWYNENEKYTVTGVVKDHHYQSLSQKIGPQLFTMKPANKFGLILVKIKSGSTTAALGHIKNTFQNMFPLHPYNYAFRDEINLRRYQMESKWKQIMLLSAVLTIFISCIGLFGLSVLSTEKRTKEIGIRKILGASVNNVVITLSRDFIKLVLIALALSVPVAWMVAGKWLQNYPYRINPGWQIFAVAAVLVIFIALATVSFQAVKAAIANPARSLRTE</sequence>
<proteinExistence type="predicted"/>
<dbReference type="KEGG" id="fbm:MQE35_09985"/>
<accession>A0A9E6ZP04</accession>
<dbReference type="GO" id="GO:0005886">
    <property type="term" value="C:plasma membrane"/>
    <property type="evidence" value="ECO:0007669"/>
    <property type="project" value="UniProtKB-SubCell"/>
</dbReference>
<keyword evidence="3 6" id="KW-0812">Transmembrane</keyword>
<evidence type="ECO:0000256" key="5">
    <source>
        <dbReference type="ARBA" id="ARBA00023136"/>
    </source>
</evidence>
<evidence type="ECO:0000256" key="4">
    <source>
        <dbReference type="ARBA" id="ARBA00022989"/>
    </source>
</evidence>
<dbReference type="InterPro" id="IPR050250">
    <property type="entry name" value="Macrolide_Exporter_MacB"/>
</dbReference>
<dbReference type="PANTHER" id="PTHR30572">
    <property type="entry name" value="MEMBRANE COMPONENT OF TRANSPORTER-RELATED"/>
    <property type="match status" value="1"/>
</dbReference>
<feature type="transmembrane region" description="Helical" evidence="6">
    <location>
        <begin position="294"/>
        <end position="315"/>
    </location>
</feature>
<reference evidence="9" key="1">
    <citation type="submission" date="2022-03" db="EMBL/GenBank/DDBJ databases">
        <title>Description of Abyssus ytuae gen. nov., sp. nov., a novel member of the family Flavobacteriaceae isolated from the sediment of Mariana Trench.</title>
        <authorList>
            <person name="Zhang J."/>
            <person name="Xu X."/>
        </authorList>
    </citation>
    <scope>NUCLEOTIDE SEQUENCE</scope>
    <source>
        <strain evidence="9">MT3330</strain>
    </source>
</reference>
<feature type="domain" description="MacB-like periplasmic core" evidence="8">
    <location>
        <begin position="20"/>
        <end position="241"/>
    </location>
</feature>
<feature type="transmembrane region" description="Helical" evidence="6">
    <location>
        <begin position="728"/>
        <end position="747"/>
    </location>
</feature>
<dbReference type="PANTHER" id="PTHR30572:SF18">
    <property type="entry name" value="ABC-TYPE MACROLIDE FAMILY EXPORT SYSTEM PERMEASE COMPONENT 2"/>
    <property type="match status" value="1"/>
</dbReference>
<evidence type="ECO:0000259" key="7">
    <source>
        <dbReference type="Pfam" id="PF02687"/>
    </source>
</evidence>
<evidence type="ECO:0000256" key="2">
    <source>
        <dbReference type="ARBA" id="ARBA00022475"/>
    </source>
</evidence>
<keyword evidence="4 6" id="KW-1133">Transmembrane helix</keyword>
<evidence type="ECO:0000313" key="10">
    <source>
        <dbReference type="Proteomes" id="UP000831290"/>
    </source>
</evidence>
<name>A0A9E6ZP04_9FLAO</name>
<feature type="domain" description="ABC3 transporter permease C-terminal" evidence="7">
    <location>
        <begin position="302"/>
        <end position="418"/>
    </location>
</feature>
<dbReference type="Pfam" id="PF12704">
    <property type="entry name" value="MacB_PCD"/>
    <property type="match status" value="2"/>
</dbReference>
<dbReference type="EMBL" id="CP094358">
    <property type="protein sequence ID" value="UOB16068.1"/>
    <property type="molecule type" value="Genomic_DNA"/>
</dbReference>
<feature type="transmembrane region" description="Helical" evidence="6">
    <location>
        <begin position="350"/>
        <end position="372"/>
    </location>
</feature>
<gene>
    <name evidence="9" type="ORF">MQE35_09985</name>
</gene>
<dbReference type="InterPro" id="IPR003838">
    <property type="entry name" value="ABC3_permease_C"/>
</dbReference>
<dbReference type="AlphaFoldDB" id="A0A9E6ZP04"/>
<feature type="domain" description="MacB-like periplasmic core" evidence="8">
    <location>
        <begin position="439"/>
        <end position="638"/>
    </location>
</feature>
<dbReference type="PROSITE" id="PS51257">
    <property type="entry name" value="PROKAR_LIPOPROTEIN"/>
    <property type="match status" value="1"/>
</dbReference>
<evidence type="ECO:0000259" key="8">
    <source>
        <dbReference type="Pfam" id="PF12704"/>
    </source>
</evidence>